<dbReference type="CDD" id="cd14014">
    <property type="entry name" value="STKc_PknB_like"/>
    <property type="match status" value="1"/>
</dbReference>
<feature type="transmembrane region" description="Helical" evidence="9">
    <location>
        <begin position="370"/>
        <end position="392"/>
    </location>
</feature>
<dbReference type="EC" id="2.7.11.1" evidence="1"/>
<dbReference type="Gene3D" id="1.10.510.10">
    <property type="entry name" value="Transferase(Phosphotransferase) domain 1"/>
    <property type="match status" value="1"/>
</dbReference>
<evidence type="ECO:0000256" key="9">
    <source>
        <dbReference type="SAM" id="Phobius"/>
    </source>
</evidence>
<organism evidence="11 12">
    <name type="scientific">Allocatelliglobosispora scoriae</name>
    <dbReference type="NCBI Taxonomy" id="643052"/>
    <lineage>
        <taxon>Bacteria</taxon>
        <taxon>Bacillati</taxon>
        <taxon>Actinomycetota</taxon>
        <taxon>Actinomycetes</taxon>
        <taxon>Micromonosporales</taxon>
        <taxon>Micromonosporaceae</taxon>
        <taxon>Allocatelliglobosispora</taxon>
    </lineage>
</organism>
<feature type="compositionally biased region" description="Low complexity" evidence="8">
    <location>
        <begin position="408"/>
        <end position="432"/>
    </location>
</feature>
<dbReference type="PANTHER" id="PTHR43289">
    <property type="entry name" value="MITOGEN-ACTIVATED PROTEIN KINASE KINASE KINASE 20-RELATED"/>
    <property type="match status" value="1"/>
</dbReference>
<evidence type="ECO:0000259" key="10">
    <source>
        <dbReference type="PROSITE" id="PS50011"/>
    </source>
</evidence>
<proteinExistence type="predicted"/>
<keyword evidence="12" id="KW-1185">Reference proteome</keyword>
<dbReference type="PROSITE" id="PS00108">
    <property type="entry name" value="PROTEIN_KINASE_ST"/>
    <property type="match status" value="1"/>
</dbReference>
<feature type="domain" description="Protein kinase" evidence="10">
    <location>
        <begin position="9"/>
        <end position="266"/>
    </location>
</feature>
<evidence type="ECO:0000256" key="6">
    <source>
        <dbReference type="ARBA" id="ARBA00022840"/>
    </source>
</evidence>
<dbReference type="EMBL" id="JACHMN010000001">
    <property type="protein sequence ID" value="MBB5866752.1"/>
    <property type="molecule type" value="Genomic_DNA"/>
</dbReference>
<evidence type="ECO:0000256" key="7">
    <source>
        <dbReference type="PROSITE-ProRule" id="PRU10141"/>
    </source>
</evidence>
<dbReference type="InterPro" id="IPR000719">
    <property type="entry name" value="Prot_kinase_dom"/>
</dbReference>
<dbReference type="SUPFAM" id="SSF56112">
    <property type="entry name" value="Protein kinase-like (PK-like)"/>
    <property type="match status" value="1"/>
</dbReference>
<dbReference type="SMART" id="SM00220">
    <property type="entry name" value="S_TKc"/>
    <property type="match status" value="1"/>
</dbReference>
<evidence type="ECO:0000256" key="3">
    <source>
        <dbReference type="ARBA" id="ARBA00022679"/>
    </source>
</evidence>
<dbReference type="RefSeq" id="WP_184830786.1">
    <property type="nucleotide sequence ID" value="NZ_JACHMN010000001.1"/>
</dbReference>
<name>A0A841BIZ9_9ACTN</name>
<evidence type="ECO:0000256" key="5">
    <source>
        <dbReference type="ARBA" id="ARBA00022777"/>
    </source>
</evidence>
<evidence type="ECO:0000256" key="1">
    <source>
        <dbReference type="ARBA" id="ARBA00012513"/>
    </source>
</evidence>
<protein>
    <recommendedName>
        <fullName evidence="1">non-specific serine/threonine protein kinase</fullName>
        <ecNumber evidence="1">2.7.11.1</ecNumber>
    </recommendedName>
</protein>
<dbReference type="GO" id="GO:0005524">
    <property type="term" value="F:ATP binding"/>
    <property type="evidence" value="ECO:0007669"/>
    <property type="project" value="UniProtKB-UniRule"/>
</dbReference>
<evidence type="ECO:0000256" key="8">
    <source>
        <dbReference type="SAM" id="MobiDB-lite"/>
    </source>
</evidence>
<feature type="region of interest" description="Disordered" evidence="8">
    <location>
        <begin position="296"/>
        <end position="365"/>
    </location>
</feature>
<keyword evidence="9" id="KW-0472">Membrane</keyword>
<evidence type="ECO:0000313" key="12">
    <source>
        <dbReference type="Proteomes" id="UP000587527"/>
    </source>
</evidence>
<keyword evidence="4 7" id="KW-0547">Nucleotide-binding</keyword>
<accession>A0A841BIZ9</accession>
<dbReference type="InterPro" id="IPR011009">
    <property type="entry name" value="Kinase-like_dom_sf"/>
</dbReference>
<dbReference type="Proteomes" id="UP000587527">
    <property type="component" value="Unassembled WGS sequence"/>
</dbReference>
<keyword evidence="6 7" id="KW-0067">ATP-binding</keyword>
<feature type="binding site" evidence="7">
    <location>
        <position position="38"/>
    </location>
    <ligand>
        <name>ATP</name>
        <dbReference type="ChEBI" id="CHEBI:30616"/>
    </ligand>
</feature>
<keyword evidence="5 11" id="KW-0418">Kinase</keyword>
<dbReference type="AlphaFoldDB" id="A0A841BIZ9"/>
<dbReference type="Pfam" id="PF00069">
    <property type="entry name" value="Pkinase"/>
    <property type="match status" value="1"/>
</dbReference>
<dbReference type="InterPro" id="IPR017441">
    <property type="entry name" value="Protein_kinase_ATP_BS"/>
</dbReference>
<comment type="caution">
    <text evidence="11">The sequence shown here is derived from an EMBL/GenBank/DDBJ whole genome shotgun (WGS) entry which is preliminary data.</text>
</comment>
<gene>
    <name evidence="11" type="ORF">F4553_000131</name>
</gene>
<feature type="region of interest" description="Disordered" evidence="8">
    <location>
        <begin position="399"/>
        <end position="432"/>
    </location>
</feature>
<keyword evidence="3" id="KW-0808">Transferase</keyword>
<evidence type="ECO:0000256" key="4">
    <source>
        <dbReference type="ARBA" id="ARBA00022741"/>
    </source>
</evidence>
<keyword evidence="2 11" id="KW-0723">Serine/threonine-protein kinase</keyword>
<feature type="compositionally biased region" description="Pro residues" evidence="8">
    <location>
        <begin position="303"/>
        <end position="319"/>
    </location>
</feature>
<sequence>MSDVKIDGYDGFRLLGRGGFSAVYEARQIGFDRQVAVKVLDVGIMDDAVRRRVARESAATGRLTGHPNIVTVLEAGFLGDGRPFLTMVLCRGGSMADRIGRDGPLPLGEVLRVGVKIAGALQSAHQADIVHRDIKPENILITALGEPTLADFGIATISDHHSLTRNTQAYTPNHAAPEVLLGRAASTASDVYNLGSTLYHLLAGHPPFAMTGPAGLAVFVDRVLNQQAPPPREGLPASLLAVLHRAMAKDPADRYASAEQLGQALREVQRELGLPVDALVVTTVAGAGAPAQAIVDPSGTILDPPPPPAVPPATAPAAPPNATVHPQPPAQVVYASGQAQPATLGGPGSYHPTLQPPPSGDAPAPRRKRLLAAVLGILLLLAAFGGAAAWALNARSDLDQTSSATPTGGAASGQPVSASVSASPPASASPTVAGASIGELSVSNAECGNQRSDGTWRGSLKVSWRADGADAVKLSTQASGSGLGSFGTSGSETFQLSCEPGTSFVLRATPYLRSTPGSAKEQRGSWPPAIRVASLKVSGYTCSTPGHNGDQQGSFKVQWSATGADEVRFFYEGDQDRRYENWPTSPNGTFEFSGRCDPGGSPKFVRAIAFKDGTAHGFRDVTIRWP</sequence>
<dbReference type="PROSITE" id="PS00107">
    <property type="entry name" value="PROTEIN_KINASE_ATP"/>
    <property type="match status" value="1"/>
</dbReference>
<evidence type="ECO:0000256" key="2">
    <source>
        <dbReference type="ARBA" id="ARBA00022527"/>
    </source>
</evidence>
<dbReference type="PANTHER" id="PTHR43289:SF6">
    <property type="entry name" value="SERINE_THREONINE-PROTEIN KINASE NEKL-3"/>
    <property type="match status" value="1"/>
</dbReference>
<dbReference type="GO" id="GO:0004674">
    <property type="term" value="F:protein serine/threonine kinase activity"/>
    <property type="evidence" value="ECO:0007669"/>
    <property type="project" value="UniProtKB-KW"/>
</dbReference>
<keyword evidence="9" id="KW-0812">Transmembrane</keyword>
<dbReference type="InterPro" id="IPR008271">
    <property type="entry name" value="Ser/Thr_kinase_AS"/>
</dbReference>
<dbReference type="PROSITE" id="PS50011">
    <property type="entry name" value="PROTEIN_KINASE_DOM"/>
    <property type="match status" value="1"/>
</dbReference>
<keyword evidence="9" id="KW-1133">Transmembrane helix</keyword>
<dbReference type="Gene3D" id="3.30.200.20">
    <property type="entry name" value="Phosphorylase Kinase, domain 1"/>
    <property type="match status" value="1"/>
</dbReference>
<evidence type="ECO:0000313" key="11">
    <source>
        <dbReference type="EMBL" id="MBB5866752.1"/>
    </source>
</evidence>
<reference evidence="11 12" key="1">
    <citation type="submission" date="2020-08" db="EMBL/GenBank/DDBJ databases">
        <title>Sequencing the genomes of 1000 actinobacteria strains.</title>
        <authorList>
            <person name="Klenk H.-P."/>
        </authorList>
    </citation>
    <scope>NUCLEOTIDE SEQUENCE [LARGE SCALE GENOMIC DNA]</scope>
    <source>
        <strain evidence="11 12">DSM 45362</strain>
    </source>
</reference>